<dbReference type="Gene3D" id="3.90.228.10">
    <property type="match status" value="1"/>
</dbReference>
<gene>
    <name evidence="7" type="ORF">POM88_049515</name>
</gene>
<keyword evidence="2" id="KW-0217">Developmental protein</keyword>
<dbReference type="PANTHER" id="PTHR32263">
    <property type="entry name" value="INACTIVE POLY [ADP-RIBOSE] POLYMERASE SRO4-RELATED"/>
    <property type="match status" value="1"/>
</dbReference>
<evidence type="ECO:0000256" key="3">
    <source>
        <dbReference type="ARBA" id="ARBA00023016"/>
    </source>
</evidence>
<dbReference type="SUPFAM" id="SSF56399">
    <property type="entry name" value="ADP-ribosylation"/>
    <property type="match status" value="1"/>
</dbReference>
<name>A0AAD8GX30_9APIA</name>
<keyword evidence="3" id="KW-0346">Stress response</keyword>
<dbReference type="GO" id="GO:0003950">
    <property type="term" value="F:NAD+ poly-ADP-ribosyltransferase activity"/>
    <property type="evidence" value="ECO:0007669"/>
    <property type="project" value="InterPro"/>
</dbReference>
<dbReference type="Pfam" id="PF12174">
    <property type="entry name" value="RST"/>
    <property type="match status" value="1"/>
</dbReference>
<dbReference type="Proteomes" id="UP001237642">
    <property type="component" value="Unassembled WGS sequence"/>
</dbReference>
<dbReference type="PANTHER" id="PTHR32263:SF19">
    <property type="entry name" value="OS03G0230300 PROTEIN"/>
    <property type="match status" value="1"/>
</dbReference>
<dbReference type="PROSITE" id="PS51879">
    <property type="entry name" value="RST"/>
    <property type="match status" value="1"/>
</dbReference>
<dbReference type="EMBL" id="JAUIZM010000011">
    <property type="protein sequence ID" value="KAK1356259.1"/>
    <property type="molecule type" value="Genomic_DNA"/>
</dbReference>
<proteinExistence type="predicted"/>
<dbReference type="AlphaFoldDB" id="A0AAD8GX30"/>
<dbReference type="PROSITE" id="PS51059">
    <property type="entry name" value="PARP_CATALYTIC"/>
    <property type="match status" value="1"/>
</dbReference>
<sequence length="433" mass="48897">MKSSTALNNCKSQVARKIVHPPRDSRSSSFHVQSLLQNYRNFKISGEVSRLMYYDGYNWVNYDEKVVEAVRDCWNCTVEVEIEGVLCLFDFYRMLVFDFVSHVEKSVAWIDVDGNCFSPKFVVDEFSGGSGGELLNKRKREEVNSFWNVVEKKSKVVCESMRWKQARVMGEECKSYLVVKKLFLNWGGIRGIGAEISGIYQVTWNSILGRARYDGFFNQVKITKAARGNANVTLAWIKCSSENVERFLNHGFSSPWKAEAHGCGIYLSPFKSNRVSVMPQDAGENYVILCRLILGKCEKIQAGSQQLYPSSAGFDTGVDDVSNPKWYVVWGANINTHILPECVVTYNHNVPAQSSAKPNLSWMPKVSNAMTENFFMKLQRSLPASKLSELQSLCSTYKRGKLPKGMFTKMLQSVVGDQMLRTTIQEVGGGILK</sequence>
<dbReference type="Pfam" id="PF23467">
    <property type="entry name" value="WWE_5"/>
    <property type="match status" value="1"/>
</dbReference>
<dbReference type="GO" id="GO:0005634">
    <property type="term" value="C:nucleus"/>
    <property type="evidence" value="ECO:0007669"/>
    <property type="project" value="UniProtKB-SubCell"/>
</dbReference>
<evidence type="ECO:0000259" key="6">
    <source>
        <dbReference type="PROSITE" id="PS51879"/>
    </source>
</evidence>
<keyword evidence="8" id="KW-1185">Reference proteome</keyword>
<dbReference type="InterPro" id="IPR057823">
    <property type="entry name" value="WWE_RCD1"/>
</dbReference>
<dbReference type="InterPro" id="IPR012317">
    <property type="entry name" value="Poly(ADP-ribose)pol_cat_dom"/>
</dbReference>
<evidence type="ECO:0000313" key="8">
    <source>
        <dbReference type="Proteomes" id="UP001237642"/>
    </source>
</evidence>
<accession>A0AAD8GX30</accession>
<reference evidence="7" key="2">
    <citation type="submission" date="2023-05" db="EMBL/GenBank/DDBJ databases">
        <authorList>
            <person name="Schelkunov M.I."/>
        </authorList>
    </citation>
    <scope>NUCLEOTIDE SEQUENCE</scope>
    <source>
        <strain evidence="7">Hsosn_3</strain>
        <tissue evidence="7">Leaf</tissue>
    </source>
</reference>
<comment type="caution">
    <text evidence="7">The sequence shown here is derived from an EMBL/GenBank/DDBJ whole genome shotgun (WGS) entry which is preliminary data.</text>
</comment>
<feature type="domain" description="RST" evidence="6">
    <location>
        <begin position="362"/>
        <end position="433"/>
    </location>
</feature>
<evidence type="ECO:0000259" key="5">
    <source>
        <dbReference type="PROSITE" id="PS51059"/>
    </source>
</evidence>
<dbReference type="InterPro" id="IPR044964">
    <property type="entry name" value="RCD1/SRO1-5"/>
</dbReference>
<dbReference type="InterPro" id="IPR022003">
    <property type="entry name" value="RST"/>
</dbReference>
<comment type="subcellular location">
    <subcellularLocation>
        <location evidence="1">Nucleus</location>
    </subcellularLocation>
</comment>
<keyword evidence="4" id="KW-0539">Nucleus</keyword>
<evidence type="ECO:0000313" key="7">
    <source>
        <dbReference type="EMBL" id="KAK1356259.1"/>
    </source>
</evidence>
<protein>
    <submittedName>
        <fullName evidence="7">Poly [ADP-ribose] polymerase</fullName>
    </submittedName>
</protein>
<evidence type="ECO:0000256" key="4">
    <source>
        <dbReference type="ARBA" id="ARBA00023242"/>
    </source>
</evidence>
<feature type="domain" description="PARP catalytic" evidence="5">
    <location>
        <begin position="152"/>
        <end position="367"/>
    </location>
</feature>
<organism evidence="7 8">
    <name type="scientific">Heracleum sosnowskyi</name>
    <dbReference type="NCBI Taxonomy" id="360622"/>
    <lineage>
        <taxon>Eukaryota</taxon>
        <taxon>Viridiplantae</taxon>
        <taxon>Streptophyta</taxon>
        <taxon>Embryophyta</taxon>
        <taxon>Tracheophyta</taxon>
        <taxon>Spermatophyta</taxon>
        <taxon>Magnoliopsida</taxon>
        <taxon>eudicotyledons</taxon>
        <taxon>Gunneridae</taxon>
        <taxon>Pentapetalae</taxon>
        <taxon>asterids</taxon>
        <taxon>campanulids</taxon>
        <taxon>Apiales</taxon>
        <taxon>Apiaceae</taxon>
        <taxon>Apioideae</taxon>
        <taxon>apioid superclade</taxon>
        <taxon>Tordylieae</taxon>
        <taxon>Tordyliinae</taxon>
        <taxon>Heracleum</taxon>
    </lineage>
</organism>
<evidence type="ECO:0000256" key="1">
    <source>
        <dbReference type="ARBA" id="ARBA00004123"/>
    </source>
</evidence>
<reference evidence="7" key="1">
    <citation type="submission" date="2023-02" db="EMBL/GenBank/DDBJ databases">
        <title>Genome of toxic invasive species Heracleum sosnowskyi carries increased number of genes despite the absence of recent whole-genome duplications.</title>
        <authorList>
            <person name="Schelkunov M."/>
            <person name="Shtratnikova V."/>
            <person name="Makarenko M."/>
            <person name="Klepikova A."/>
            <person name="Omelchenko D."/>
            <person name="Novikova G."/>
            <person name="Obukhova E."/>
            <person name="Bogdanov V."/>
            <person name="Penin A."/>
            <person name="Logacheva M."/>
        </authorList>
    </citation>
    <scope>NUCLEOTIDE SEQUENCE</scope>
    <source>
        <strain evidence="7">Hsosn_3</strain>
        <tissue evidence="7">Leaf</tissue>
    </source>
</reference>
<evidence type="ECO:0000256" key="2">
    <source>
        <dbReference type="ARBA" id="ARBA00022473"/>
    </source>
</evidence>